<dbReference type="PROSITE" id="PS50943">
    <property type="entry name" value="HTH_CROC1"/>
    <property type="match status" value="1"/>
</dbReference>
<dbReference type="PANTHER" id="PTHR33516:SF2">
    <property type="entry name" value="LEXA REPRESSOR-RELATED"/>
    <property type="match status" value="1"/>
</dbReference>
<dbReference type="AlphaFoldDB" id="A0A550JDB7"/>
<organism evidence="2 3">
    <name type="scientific">Trichloromonas acetexigens</name>
    <dbReference type="NCBI Taxonomy" id="38815"/>
    <lineage>
        <taxon>Bacteria</taxon>
        <taxon>Pseudomonadati</taxon>
        <taxon>Thermodesulfobacteriota</taxon>
        <taxon>Desulfuromonadia</taxon>
        <taxon>Desulfuromonadales</taxon>
        <taxon>Trichloromonadaceae</taxon>
        <taxon>Trichloromonas</taxon>
    </lineage>
</organism>
<dbReference type="OrthoDB" id="5363392at2"/>
<dbReference type="EMBL" id="VJVV01000006">
    <property type="protein sequence ID" value="TRO81202.1"/>
    <property type="molecule type" value="Genomic_DNA"/>
</dbReference>
<sequence length="214" mass="23515">MLFSQSFASADVGSRIRNLRQSLGQTQKDFATALGIVQGFLSAVESGKKTPSDTLLIALCQTHGIRREWLLTGEGGMKTVGAARPAEVATENSGIPLLKRISSTFPAIDPSEIEDVLRLPGLPPGCYALRFEGDFMAPTISDGDLVIFEPGRRGENKDIVLVTNRWGEVIFRRLRLRGDEVYLAAENASYVPFRPDPDTRILGKVTAIWRQVKI</sequence>
<name>A0A550JDB7_9BACT</name>
<proteinExistence type="predicted"/>
<dbReference type="InterPro" id="IPR036286">
    <property type="entry name" value="LexA/Signal_pep-like_sf"/>
</dbReference>
<comment type="caution">
    <text evidence="2">The sequence shown here is derived from an EMBL/GenBank/DDBJ whole genome shotgun (WGS) entry which is preliminary data.</text>
</comment>
<dbReference type="GO" id="GO:0003677">
    <property type="term" value="F:DNA binding"/>
    <property type="evidence" value="ECO:0007669"/>
    <property type="project" value="InterPro"/>
</dbReference>
<feature type="domain" description="HTH cro/C1-type" evidence="1">
    <location>
        <begin position="16"/>
        <end position="70"/>
    </location>
</feature>
<dbReference type="Pfam" id="PF12844">
    <property type="entry name" value="HTH_19"/>
    <property type="match status" value="1"/>
</dbReference>
<evidence type="ECO:0000259" key="1">
    <source>
        <dbReference type="PROSITE" id="PS50943"/>
    </source>
</evidence>
<dbReference type="PANTHER" id="PTHR33516">
    <property type="entry name" value="LEXA REPRESSOR"/>
    <property type="match status" value="1"/>
</dbReference>
<dbReference type="InterPro" id="IPR015927">
    <property type="entry name" value="Peptidase_S24_S26A/B/C"/>
</dbReference>
<dbReference type="Proteomes" id="UP000317155">
    <property type="component" value="Unassembled WGS sequence"/>
</dbReference>
<accession>A0A550JDB7</accession>
<evidence type="ECO:0000313" key="3">
    <source>
        <dbReference type="Proteomes" id="UP000317155"/>
    </source>
</evidence>
<evidence type="ECO:0000313" key="2">
    <source>
        <dbReference type="EMBL" id="TRO81202.1"/>
    </source>
</evidence>
<reference evidence="2 3" key="1">
    <citation type="submission" date="2019-07" db="EMBL/GenBank/DDBJ databases">
        <title>Insights of Desulfuromonas acetexigens electromicrobiology.</title>
        <authorList>
            <person name="Katuri K."/>
            <person name="Sapireddy V."/>
            <person name="Shaw D.R."/>
            <person name="Saikaly P."/>
        </authorList>
    </citation>
    <scope>NUCLEOTIDE SEQUENCE [LARGE SCALE GENOMIC DNA]</scope>
    <source>
        <strain evidence="2 3">2873</strain>
    </source>
</reference>
<protein>
    <submittedName>
        <fullName evidence="2">Helix-turn-helix domain-containing protein</fullName>
    </submittedName>
</protein>
<dbReference type="CDD" id="cd06529">
    <property type="entry name" value="S24_LexA-like"/>
    <property type="match status" value="1"/>
</dbReference>
<dbReference type="Gene3D" id="1.10.260.40">
    <property type="entry name" value="lambda repressor-like DNA-binding domains"/>
    <property type="match status" value="1"/>
</dbReference>
<keyword evidence="3" id="KW-1185">Reference proteome</keyword>
<dbReference type="InterPro" id="IPR001387">
    <property type="entry name" value="Cro/C1-type_HTH"/>
</dbReference>
<gene>
    <name evidence="2" type="ORF">FL622_09850</name>
</gene>
<dbReference type="SMART" id="SM00530">
    <property type="entry name" value="HTH_XRE"/>
    <property type="match status" value="1"/>
</dbReference>
<dbReference type="InterPro" id="IPR050077">
    <property type="entry name" value="LexA_repressor"/>
</dbReference>
<dbReference type="Gene3D" id="2.10.109.10">
    <property type="entry name" value="Umud Fragment, subunit A"/>
    <property type="match status" value="1"/>
</dbReference>
<dbReference type="CDD" id="cd00093">
    <property type="entry name" value="HTH_XRE"/>
    <property type="match status" value="1"/>
</dbReference>
<dbReference type="SUPFAM" id="SSF47413">
    <property type="entry name" value="lambda repressor-like DNA-binding domains"/>
    <property type="match status" value="1"/>
</dbReference>
<dbReference type="Pfam" id="PF00717">
    <property type="entry name" value="Peptidase_S24"/>
    <property type="match status" value="1"/>
</dbReference>
<dbReference type="InterPro" id="IPR010982">
    <property type="entry name" value="Lambda_DNA-bd_dom_sf"/>
</dbReference>
<dbReference type="InterPro" id="IPR039418">
    <property type="entry name" value="LexA-like"/>
</dbReference>
<dbReference type="SUPFAM" id="SSF51306">
    <property type="entry name" value="LexA/Signal peptidase"/>
    <property type="match status" value="1"/>
</dbReference>